<proteinExistence type="predicted"/>
<dbReference type="AlphaFoldDB" id="A0AAV2HV65"/>
<feature type="non-terminal residue" evidence="1">
    <location>
        <position position="1"/>
    </location>
</feature>
<accession>A0AAV2HV65</accession>
<organism evidence="1 2">
    <name type="scientific">Lymnaea stagnalis</name>
    <name type="common">Great pond snail</name>
    <name type="synonym">Helix stagnalis</name>
    <dbReference type="NCBI Taxonomy" id="6523"/>
    <lineage>
        <taxon>Eukaryota</taxon>
        <taxon>Metazoa</taxon>
        <taxon>Spiralia</taxon>
        <taxon>Lophotrochozoa</taxon>
        <taxon>Mollusca</taxon>
        <taxon>Gastropoda</taxon>
        <taxon>Heterobranchia</taxon>
        <taxon>Euthyneura</taxon>
        <taxon>Panpulmonata</taxon>
        <taxon>Hygrophila</taxon>
        <taxon>Lymnaeoidea</taxon>
        <taxon>Lymnaeidae</taxon>
        <taxon>Lymnaea</taxon>
    </lineage>
</organism>
<dbReference type="EMBL" id="CAXITT010000262">
    <property type="protein sequence ID" value="CAL1537435.1"/>
    <property type="molecule type" value="Genomic_DNA"/>
</dbReference>
<reference evidence="1 2" key="1">
    <citation type="submission" date="2024-04" db="EMBL/GenBank/DDBJ databases">
        <authorList>
            <consortium name="Genoscope - CEA"/>
            <person name="William W."/>
        </authorList>
    </citation>
    <scope>NUCLEOTIDE SEQUENCE [LARGE SCALE GENOMIC DNA]</scope>
</reference>
<comment type="caution">
    <text evidence="1">The sequence shown here is derived from an EMBL/GenBank/DDBJ whole genome shotgun (WGS) entry which is preliminary data.</text>
</comment>
<sequence length="141" mass="15408">QVTVKWNGTIVADGQKLRVPIKISKYGPNKIEEDFFCSGSSQIYKIEFSCLIPGNIFPTADTVYSSSARFTFTTYVVNKWIDCKCKASYGVLGTGRSETSSFQLSSQADIKKGPMGMSMALLGSVLTTVLVAQPLGHMTWC</sequence>
<name>A0AAV2HV65_LYMST</name>
<gene>
    <name evidence="1" type="ORF">GSLYS_00011348001</name>
</gene>
<dbReference type="Proteomes" id="UP001497497">
    <property type="component" value="Unassembled WGS sequence"/>
</dbReference>
<evidence type="ECO:0000313" key="1">
    <source>
        <dbReference type="EMBL" id="CAL1537435.1"/>
    </source>
</evidence>
<evidence type="ECO:0000313" key="2">
    <source>
        <dbReference type="Proteomes" id="UP001497497"/>
    </source>
</evidence>
<protein>
    <submittedName>
        <fullName evidence="1">Uncharacterized protein</fullName>
    </submittedName>
</protein>
<keyword evidence="2" id="KW-1185">Reference proteome</keyword>